<keyword evidence="5 11" id="KW-0808">Transferase</keyword>
<organism evidence="13 14">
    <name type="scientific">Undibacterium nitidum</name>
    <dbReference type="NCBI Taxonomy" id="2762298"/>
    <lineage>
        <taxon>Bacteria</taxon>
        <taxon>Pseudomonadati</taxon>
        <taxon>Pseudomonadota</taxon>
        <taxon>Betaproteobacteria</taxon>
        <taxon>Burkholderiales</taxon>
        <taxon>Oxalobacteraceae</taxon>
        <taxon>Undibacterium</taxon>
    </lineage>
</organism>
<evidence type="ECO:0000256" key="8">
    <source>
        <dbReference type="ARBA" id="ARBA00022840"/>
    </source>
</evidence>
<comment type="catalytic activity">
    <reaction evidence="10 11">
        <text>nicotinate beta-D-ribonucleotide + ATP + H(+) = deamido-NAD(+) + diphosphate</text>
        <dbReference type="Rhea" id="RHEA:22860"/>
        <dbReference type="ChEBI" id="CHEBI:15378"/>
        <dbReference type="ChEBI" id="CHEBI:30616"/>
        <dbReference type="ChEBI" id="CHEBI:33019"/>
        <dbReference type="ChEBI" id="CHEBI:57502"/>
        <dbReference type="ChEBI" id="CHEBI:58437"/>
        <dbReference type="EC" id="2.7.7.18"/>
    </reaction>
</comment>
<evidence type="ECO:0000256" key="7">
    <source>
        <dbReference type="ARBA" id="ARBA00022741"/>
    </source>
</evidence>
<keyword evidence="8 11" id="KW-0067">ATP-binding</keyword>
<evidence type="ECO:0000313" key="13">
    <source>
        <dbReference type="EMBL" id="MBC3880944.1"/>
    </source>
</evidence>
<evidence type="ECO:0000256" key="4">
    <source>
        <dbReference type="ARBA" id="ARBA00022642"/>
    </source>
</evidence>
<dbReference type="Gene3D" id="3.40.50.620">
    <property type="entry name" value="HUPs"/>
    <property type="match status" value="1"/>
</dbReference>
<dbReference type="NCBIfam" id="TIGR00482">
    <property type="entry name" value="nicotinate (nicotinamide) nucleotide adenylyltransferase"/>
    <property type="match status" value="1"/>
</dbReference>
<dbReference type="GO" id="GO:0004515">
    <property type="term" value="F:nicotinate-nucleotide adenylyltransferase activity"/>
    <property type="evidence" value="ECO:0007669"/>
    <property type="project" value="UniProtKB-UniRule"/>
</dbReference>
<dbReference type="HAMAP" id="MF_00244">
    <property type="entry name" value="NaMN_adenylyltr"/>
    <property type="match status" value="1"/>
</dbReference>
<name>A0A923HTK4_9BURK</name>
<keyword evidence="4 11" id="KW-0662">Pyridine nucleotide biosynthesis</keyword>
<dbReference type="SUPFAM" id="SSF52374">
    <property type="entry name" value="Nucleotidylyl transferase"/>
    <property type="match status" value="1"/>
</dbReference>
<evidence type="ECO:0000256" key="2">
    <source>
        <dbReference type="ARBA" id="ARBA00005019"/>
    </source>
</evidence>
<keyword evidence="7 11" id="KW-0547">Nucleotide-binding</keyword>
<protein>
    <recommendedName>
        <fullName evidence="11">Probable nicotinate-nucleotide adenylyltransferase</fullName>
        <ecNumber evidence="11">2.7.7.18</ecNumber>
    </recommendedName>
    <alternativeName>
        <fullName evidence="11">Deamido-NAD(+) diphosphorylase</fullName>
    </alternativeName>
    <alternativeName>
        <fullName evidence="11">Deamido-NAD(+) pyrophosphorylase</fullName>
    </alternativeName>
    <alternativeName>
        <fullName evidence="11">Nicotinate mononucleotide adenylyltransferase</fullName>
        <shortName evidence="11">NaMN adenylyltransferase</shortName>
    </alternativeName>
</protein>
<dbReference type="PANTHER" id="PTHR39321">
    <property type="entry name" value="NICOTINATE-NUCLEOTIDE ADENYLYLTRANSFERASE-RELATED"/>
    <property type="match status" value="1"/>
</dbReference>
<dbReference type="EMBL" id="JACOFZ010000001">
    <property type="protein sequence ID" value="MBC3880944.1"/>
    <property type="molecule type" value="Genomic_DNA"/>
</dbReference>
<evidence type="ECO:0000256" key="1">
    <source>
        <dbReference type="ARBA" id="ARBA00002324"/>
    </source>
</evidence>
<evidence type="ECO:0000256" key="11">
    <source>
        <dbReference type="HAMAP-Rule" id="MF_00244"/>
    </source>
</evidence>
<comment type="similarity">
    <text evidence="3 11">Belongs to the NadD family.</text>
</comment>
<dbReference type="InterPro" id="IPR014729">
    <property type="entry name" value="Rossmann-like_a/b/a_fold"/>
</dbReference>
<dbReference type="CDD" id="cd02165">
    <property type="entry name" value="NMNAT"/>
    <property type="match status" value="1"/>
</dbReference>
<dbReference type="InterPro" id="IPR005248">
    <property type="entry name" value="NadD/NMNAT"/>
</dbReference>
<dbReference type="RefSeq" id="WP_186915701.1">
    <property type="nucleotide sequence ID" value="NZ_JACOFZ010000001.1"/>
</dbReference>
<sequence>MGIETAKPQKVQHAVLVFGGSFDPVHQGHMAMVQHMVERLQIDEVRLIPAGQPWQKARLKASAEQRTRMLQLAFEDTLTVPFCIDQQEIERAAAQVPSYTIETLKNLRSQLGNAVALNLLIGADQFHNFATWKDWQQIFNLANIVVAARPGYNLQPDELPSEFAALWQQANGTIEDLKQCSFGKTWLETDLAWDISATRIRDELQQQGQTRETTSLIPRKVLDYLQSERIYN</sequence>
<dbReference type="EC" id="2.7.7.18" evidence="11"/>
<accession>A0A923HTK4</accession>
<reference evidence="13" key="1">
    <citation type="submission" date="2020-08" db="EMBL/GenBank/DDBJ databases">
        <title>Novel species isolated from subtropical streams in China.</title>
        <authorList>
            <person name="Lu H."/>
        </authorList>
    </citation>
    <scope>NUCLEOTIDE SEQUENCE</scope>
    <source>
        <strain evidence="13">LX22W</strain>
    </source>
</reference>
<evidence type="ECO:0000256" key="5">
    <source>
        <dbReference type="ARBA" id="ARBA00022679"/>
    </source>
</evidence>
<evidence type="ECO:0000256" key="6">
    <source>
        <dbReference type="ARBA" id="ARBA00022695"/>
    </source>
</evidence>
<evidence type="ECO:0000259" key="12">
    <source>
        <dbReference type="Pfam" id="PF01467"/>
    </source>
</evidence>
<feature type="domain" description="Cytidyltransferase-like" evidence="12">
    <location>
        <begin position="17"/>
        <end position="202"/>
    </location>
</feature>
<keyword evidence="14" id="KW-1185">Reference proteome</keyword>
<dbReference type="GO" id="GO:0005524">
    <property type="term" value="F:ATP binding"/>
    <property type="evidence" value="ECO:0007669"/>
    <property type="project" value="UniProtKB-KW"/>
</dbReference>
<proteinExistence type="inferred from homology"/>
<comment type="pathway">
    <text evidence="2 11">Cofactor biosynthesis; NAD(+) biosynthesis; deamido-NAD(+) from nicotinate D-ribonucleotide: step 1/1.</text>
</comment>
<dbReference type="NCBIfam" id="NF000839">
    <property type="entry name" value="PRK00071.1-1"/>
    <property type="match status" value="1"/>
</dbReference>
<gene>
    <name evidence="11 13" type="primary">nadD</name>
    <name evidence="13" type="ORF">H8K36_06130</name>
</gene>
<dbReference type="Proteomes" id="UP000627446">
    <property type="component" value="Unassembled WGS sequence"/>
</dbReference>
<dbReference type="Pfam" id="PF01467">
    <property type="entry name" value="CTP_transf_like"/>
    <property type="match status" value="1"/>
</dbReference>
<evidence type="ECO:0000256" key="3">
    <source>
        <dbReference type="ARBA" id="ARBA00009014"/>
    </source>
</evidence>
<dbReference type="GO" id="GO:0009435">
    <property type="term" value="P:NAD+ biosynthetic process"/>
    <property type="evidence" value="ECO:0007669"/>
    <property type="project" value="UniProtKB-UniRule"/>
</dbReference>
<dbReference type="InterPro" id="IPR004821">
    <property type="entry name" value="Cyt_trans-like"/>
</dbReference>
<dbReference type="PANTHER" id="PTHR39321:SF3">
    <property type="entry name" value="PHOSPHOPANTETHEINE ADENYLYLTRANSFERASE"/>
    <property type="match status" value="1"/>
</dbReference>
<comment type="function">
    <text evidence="1 11">Catalyzes the reversible adenylation of nicotinate mononucleotide (NaMN) to nicotinic acid adenine dinucleotide (NaAD).</text>
</comment>
<evidence type="ECO:0000313" key="14">
    <source>
        <dbReference type="Proteomes" id="UP000627446"/>
    </source>
</evidence>
<keyword evidence="9 11" id="KW-0520">NAD</keyword>
<keyword evidence="6 11" id="KW-0548">Nucleotidyltransferase</keyword>
<evidence type="ECO:0000256" key="9">
    <source>
        <dbReference type="ARBA" id="ARBA00023027"/>
    </source>
</evidence>
<evidence type="ECO:0000256" key="10">
    <source>
        <dbReference type="ARBA" id="ARBA00048721"/>
    </source>
</evidence>
<dbReference type="AlphaFoldDB" id="A0A923HTK4"/>
<comment type="caution">
    <text evidence="13">The sequence shown here is derived from an EMBL/GenBank/DDBJ whole genome shotgun (WGS) entry which is preliminary data.</text>
</comment>